<keyword evidence="3" id="KW-1185">Reference proteome</keyword>
<name>A0A171CWC3_9ACTN</name>
<dbReference type="EMBL" id="BDCX01000006">
    <property type="protein sequence ID" value="GAT67321.1"/>
    <property type="molecule type" value="Genomic_DNA"/>
</dbReference>
<reference evidence="2 3" key="1">
    <citation type="journal article" date="2016" name="Genome Announc.">
        <title>Draft Genome Sequence of Planomonospora sphaerica JCM9374, a Rare Actinomycete.</title>
        <authorList>
            <person name="Dohra H."/>
            <person name="Suzuki T."/>
            <person name="Inoue Y."/>
            <person name="Kodani S."/>
        </authorList>
    </citation>
    <scope>NUCLEOTIDE SEQUENCE [LARGE SCALE GENOMIC DNA]</scope>
    <source>
        <strain evidence="2 3">JCM 9374</strain>
    </source>
</reference>
<gene>
    <name evidence="2" type="ORF">PS9374_02974</name>
</gene>
<dbReference type="STRING" id="161355.PS9374_02974"/>
<dbReference type="Proteomes" id="UP000077701">
    <property type="component" value="Unassembled WGS sequence"/>
</dbReference>
<comment type="caution">
    <text evidence="2">The sequence shown here is derived from an EMBL/GenBank/DDBJ whole genome shotgun (WGS) entry which is preliminary data.</text>
</comment>
<evidence type="ECO:0000256" key="1">
    <source>
        <dbReference type="SAM" id="MobiDB-lite"/>
    </source>
</evidence>
<accession>A0A171CWC3</accession>
<organism evidence="2 3">
    <name type="scientific">Planomonospora sphaerica</name>
    <dbReference type="NCBI Taxonomy" id="161355"/>
    <lineage>
        <taxon>Bacteria</taxon>
        <taxon>Bacillati</taxon>
        <taxon>Actinomycetota</taxon>
        <taxon>Actinomycetes</taxon>
        <taxon>Streptosporangiales</taxon>
        <taxon>Streptosporangiaceae</taxon>
        <taxon>Planomonospora</taxon>
    </lineage>
</organism>
<evidence type="ECO:0000313" key="3">
    <source>
        <dbReference type="Proteomes" id="UP000077701"/>
    </source>
</evidence>
<evidence type="ECO:0000313" key="2">
    <source>
        <dbReference type="EMBL" id="GAT67321.1"/>
    </source>
</evidence>
<dbReference type="RefSeq" id="WP_068897382.1">
    <property type="nucleotide sequence ID" value="NZ_BDCX01000006.1"/>
</dbReference>
<proteinExistence type="predicted"/>
<reference evidence="3" key="2">
    <citation type="submission" date="2016-04" db="EMBL/GenBank/DDBJ databases">
        <title>Planomonospora sphaerica JCM9374 whole genome shotgun sequence.</title>
        <authorList>
            <person name="Suzuki T."/>
            <person name="Dohra H."/>
            <person name="Kodani S."/>
        </authorList>
    </citation>
    <scope>NUCLEOTIDE SEQUENCE [LARGE SCALE GENOMIC DNA]</scope>
    <source>
        <strain evidence="3">JCM 9374</strain>
    </source>
</reference>
<dbReference type="OrthoDB" id="3543888at2"/>
<dbReference type="AlphaFoldDB" id="A0A171CWC3"/>
<sequence length="139" mass="15349">MSIDEPSPRVDQVPASRRRGGLAATRSGHQETDRSFFCRVCQRTERGLWVPADWYALERVPGGRGRHVRLGLYCSVACLVAAGQMPADGAAAHAQRMNLPNEEDRRREHQRVVDVAQTLLGGGMSAARPPTPCTCRRSR</sequence>
<protein>
    <submittedName>
        <fullName evidence="2">Ribonuclease II</fullName>
    </submittedName>
</protein>
<feature type="region of interest" description="Disordered" evidence="1">
    <location>
        <begin position="1"/>
        <end position="27"/>
    </location>
</feature>